<evidence type="ECO:0000256" key="1">
    <source>
        <dbReference type="ARBA" id="ARBA00022737"/>
    </source>
</evidence>
<name>A0A8H7EUQ2_9FUNG</name>
<dbReference type="Proteomes" id="UP000605846">
    <property type="component" value="Unassembled WGS sequence"/>
</dbReference>
<dbReference type="Gene3D" id="1.25.40.10">
    <property type="entry name" value="Tetratricopeptide repeat domain"/>
    <property type="match status" value="5"/>
</dbReference>
<feature type="repeat" description="PPR" evidence="2">
    <location>
        <begin position="522"/>
        <end position="552"/>
    </location>
</feature>
<dbReference type="PROSITE" id="PS51375">
    <property type="entry name" value="PPR"/>
    <property type="match status" value="7"/>
</dbReference>
<dbReference type="AlphaFoldDB" id="A0A8H7EUQ2"/>
<keyword evidence="5" id="KW-1185">Reference proteome</keyword>
<feature type="repeat" description="PPR" evidence="2">
    <location>
        <begin position="752"/>
        <end position="786"/>
    </location>
</feature>
<sequence>MTPALRHMRRPLEARRGEQWILRTMLPPSRIAYRAYSSAADTNLQQHPEQKNSCEARDNPPDMILSAALEQFDTATAHSLYELTIQLLRKNNPMQAWECYTDITSRNMLRYLSRDQFRQLIAQFHHKSSYAEALEYVITLVEDMKTFQHRVGLKEKLLVMRLLGMNGKLKEMETIFEDVISDPETKDSQKHFNIILTAYQHQANNVGKKRVAERSMEIYTAMLDQGLRPTPATTRLLMENIRSGGNSDTAVETIWDWFSTSINNRTTDFGSNLHRELVMFFASAGRPDYALQIDDMMIKSGMPRDVRMMTALIHKVGRSGEVDKAMGLFNELINAEQCQPNIVTFNALIDIHAHKRPRPDFEGANRIYTMLHEKGLKANIRTFGTLIDMFAKEGDISMVRRLYKDMIANDIVPSPHIFTSLIECFVKNNDSRSAVDVLRILGNSKPHGVKPTEVSYNILIRSFVRDNDPKSALELLNLMKKAGLKPDATSFSPLLSYYADRGDVSNAQRIARHMSASHIEPSPHTYTILLEAYAKANDTEGAERVFNQLKQRWRPNTFAFNSLLYGFARTNETDKIFSTYKSMLKTYIKANEFTYGILMYYFSKRKEIKAVESLLDTMHTHGVVPGVNCWTVLMHTYFKCGRAEEGRQTMERMVQAGVKPNYVTLSILVKGLISADEIDAAESVVQKTIDRVSDQQREGSEEEKIKKAYPDRQPLADVTAASTDTYLRDLPTTIEDLLDSHRANRPTIEIPPPHLFDPLINAYRRRGDCDRAKDLFRKMLDLGVTVSEGAYISLMKVFMNAGQHDIVASMWHCLRQAPATIDIPDIGQVPYPSIERSLELLTLNEEELDFEESEKSRNMSSFSLSVYLDSLSIQGYVTDIERLWEQLTVEKFPFDDQSWNRYLVALVRGGKLAKACRIANEQFLAVADGEDLAPRVARPNDNIPENTDIHLHFRTCRVFADALNVPGAENMGSALLKMSVRESIQAYLSKEIPAEKNTV</sequence>
<feature type="repeat" description="PPR" evidence="2">
    <location>
        <begin position="379"/>
        <end position="413"/>
    </location>
</feature>
<organism evidence="4 5">
    <name type="scientific">Apophysomyces ossiformis</name>
    <dbReference type="NCBI Taxonomy" id="679940"/>
    <lineage>
        <taxon>Eukaryota</taxon>
        <taxon>Fungi</taxon>
        <taxon>Fungi incertae sedis</taxon>
        <taxon>Mucoromycota</taxon>
        <taxon>Mucoromycotina</taxon>
        <taxon>Mucoromycetes</taxon>
        <taxon>Mucorales</taxon>
        <taxon>Mucorineae</taxon>
        <taxon>Mucoraceae</taxon>
        <taxon>Apophysomyces</taxon>
    </lineage>
</organism>
<feature type="repeat" description="PPR" evidence="2">
    <location>
        <begin position="591"/>
        <end position="625"/>
    </location>
</feature>
<dbReference type="PANTHER" id="PTHR45613">
    <property type="entry name" value="PENTATRICOPEPTIDE REPEAT-CONTAINING PROTEIN"/>
    <property type="match status" value="1"/>
</dbReference>
<dbReference type="InterPro" id="IPR033443">
    <property type="entry name" value="PROP1-like_PPR_dom"/>
</dbReference>
<reference evidence="4" key="1">
    <citation type="submission" date="2020-01" db="EMBL/GenBank/DDBJ databases">
        <title>Genome Sequencing of Three Apophysomyces-Like Fungal Strains Confirms a Novel Fungal Genus in the Mucoromycota with divergent Burkholderia-like Endosymbiotic Bacteria.</title>
        <authorList>
            <person name="Stajich J.E."/>
            <person name="Macias A.M."/>
            <person name="Carter-House D."/>
            <person name="Lovett B."/>
            <person name="Kasson L.R."/>
            <person name="Berry K."/>
            <person name="Grigoriev I."/>
            <person name="Chang Y."/>
            <person name="Spatafora J."/>
            <person name="Kasson M.T."/>
        </authorList>
    </citation>
    <scope>NUCLEOTIDE SEQUENCE</scope>
    <source>
        <strain evidence="4">NRRL A-21654</strain>
    </source>
</reference>
<gene>
    <name evidence="4" type="ORF">EC973_000081</name>
</gene>
<evidence type="ECO:0000259" key="3">
    <source>
        <dbReference type="Pfam" id="PF17177"/>
    </source>
</evidence>
<dbReference type="OrthoDB" id="185373at2759"/>
<dbReference type="Pfam" id="PF17177">
    <property type="entry name" value="PPR_long"/>
    <property type="match status" value="1"/>
</dbReference>
<feature type="repeat" description="PPR" evidence="2">
    <location>
        <begin position="487"/>
        <end position="521"/>
    </location>
</feature>
<dbReference type="Pfam" id="PF01535">
    <property type="entry name" value="PPR"/>
    <property type="match status" value="1"/>
</dbReference>
<dbReference type="Pfam" id="PF13041">
    <property type="entry name" value="PPR_2"/>
    <property type="match status" value="2"/>
</dbReference>
<evidence type="ECO:0000313" key="5">
    <source>
        <dbReference type="Proteomes" id="UP000605846"/>
    </source>
</evidence>
<keyword evidence="1" id="KW-0677">Repeat</keyword>
<feature type="repeat" description="PPR" evidence="2">
    <location>
        <begin position="626"/>
        <end position="660"/>
    </location>
</feature>
<evidence type="ECO:0000313" key="4">
    <source>
        <dbReference type="EMBL" id="KAF7732806.1"/>
    </source>
</evidence>
<dbReference type="InterPro" id="IPR011990">
    <property type="entry name" value="TPR-like_helical_dom_sf"/>
</dbReference>
<dbReference type="Pfam" id="PF13812">
    <property type="entry name" value="PPR_3"/>
    <property type="match status" value="1"/>
</dbReference>
<dbReference type="PANTHER" id="PTHR45613:SF9">
    <property type="entry name" value="MITOCHONDRIAL GROUP I INTRON SPLICING FACTOR CCM1"/>
    <property type="match status" value="1"/>
</dbReference>
<proteinExistence type="predicted"/>
<feature type="repeat" description="PPR" evidence="2">
    <location>
        <begin position="452"/>
        <end position="486"/>
    </location>
</feature>
<evidence type="ECO:0000256" key="2">
    <source>
        <dbReference type="PROSITE-ProRule" id="PRU00708"/>
    </source>
</evidence>
<dbReference type="EMBL" id="JABAYA010000001">
    <property type="protein sequence ID" value="KAF7732806.1"/>
    <property type="molecule type" value="Genomic_DNA"/>
</dbReference>
<feature type="domain" description="PROP1-like PPR" evidence="3">
    <location>
        <begin position="386"/>
        <end position="550"/>
    </location>
</feature>
<protein>
    <recommendedName>
        <fullName evidence="3">PROP1-like PPR domain-containing protein</fullName>
    </recommendedName>
</protein>
<comment type="caution">
    <text evidence="4">The sequence shown here is derived from an EMBL/GenBank/DDBJ whole genome shotgun (WGS) entry which is preliminary data.</text>
</comment>
<accession>A0A8H7EUQ2</accession>
<dbReference type="InterPro" id="IPR002885">
    <property type="entry name" value="PPR_rpt"/>
</dbReference>
<dbReference type="NCBIfam" id="TIGR00756">
    <property type="entry name" value="PPR"/>
    <property type="match status" value="6"/>
</dbReference>